<organism evidence="2 3">
    <name type="scientific">Roseivivax sediminis</name>
    <dbReference type="NCBI Taxonomy" id="936889"/>
    <lineage>
        <taxon>Bacteria</taxon>
        <taxon>Pseudomonadati</taxon>
        <taxon>Pseudomonadota</taxon>
        <taxon>Alphaproteobacteria</taxon>
        <taxon>Rhodobacterales</taxon>
        <taxon>Roseobacteraceae</taxon>
        <taxon>Roseivivax</taxon>
    </lineage>
</organism>
<dbReference type="SUPFAM" id="SSF52540">
    <property type="entry name" value="P-loop containing nucleoside triphosphate hydrolases"/>
    <property type="match status" value="1"/>
</dbReference>
<accession>A0A1I1SZU2</accession>
<feature type="region of interest" description="Disordered" evidence="1">
    <location>
        <begin position="319"/>
        <end position="341"/>
    </location>
</feature>
<dbReference type="RefSeq" id="WP_149754117.1">
    <property type="nucleotide sequence ID" value="NZ_FOMS01000001.1"/>
</dbReference>
<name>A0A1I1SZU2_9RHOB</name>
<evidence type="ECO:0000313" key="2">
    <source>
        <dbReference type="EMBL" id="SFD49473.1"/>
    </source>
</evidence>
<sequence length="349" mass="39184">MTRRLFLHVGMPKCATTTVQGFLRAERDALARRGLAYTMPEAETDWSQGNGATLASRILHGDESWRPLLDTHFETDGDVVISSEVFFGLFNVKRMNDVADHLAAKGVETFVIAYLRRQDLWLESDYKQMVKSANSWATPLKAWVDKREQQGFLNYAMTLTYFGAFFGRDHIRPVLLREGQGPTFAIKAFLDIVGVDGLPRRRLRRAVTHNVSPPTGLIEPARLIKARMLEAGESPERTHRALRTFFREAPKVVEVPARRYLMPAQSRSRAARLRFGSNADMCERFDVGPSFAQDIDEDPASEPHLGQEAARVLDAYLARRGMPDPDAPEPPPAPAGSLIARTLRRLGRG</sequence>
<dbReference type="InterPro" id="IPR027417">
    <property type="entry name" value="P-loop_NTPase"/>
</dbReference>
<dbReference type="Gene3D" id="3.40.50.300">
    <property type="entry name" value="P-loop containing nucleotide triphosphate hydrolases"/>
    <property type="match status" value="1"/>
</dbReference>
<reference evidence="2 3" key="1">
    <citation type="submission" date="2016-10" db="EMBL/GenBank/DDBJ databases">
        <authorList>
            <person name="Varghese N."/>
            <person name="Submissions S."/>
        </authorList>
    </citation>
    <scope>NUCLEOTIDE SEQUENCE [LARGE SCALE GENOMIC DNA]</scope>
    <source>
        <strain evidence="3">YIM D21,KCTC 23444,ACCC 10710</strain>
    </source>
</reference>
<evidence type="ECO:0000313" key="3">
    <source>
        <dbReference type="Proteomes" id="UP000325289"/>
    </source>
</evidence>
<dbReference type="AlphaFoldDB" id="A0A1I1SZU2"/>
<keyword evidence="3" id="KW-1185">Reference proteome</keyword>
<protein>
    <submittedName>
        <fullName evidence="2">Uncharacterized protein</fullName>
    </submittedName>
</protein>
<evidence type="ECO:0000256" key="1">
    <source>
        <dbReference type="SAM" id="MobiDB-lite"/>
    </source>
</evidence>
<dbReference type="EMBL" id="FOMS01000001">
    <property type="protein sequence ID" value="SFD49473.1"/>
    <property type="molecule type" value="Genomic_DNA"/>
</dbReference>
<dbReference type="Proteomes" id="UP000325289">
    <property type="component" value="Unassembled WGS sequence"/>
</dbReference>
<proteinExistence type="predicted"/>
<dbReference type="OrthoDB" id="547419at2"/>
<gene>
    <name evidence="2" type="ORF">SAMN04515678_101313</name>
</gene>